<reference evidence="3 5" key="2">
    <citation type="submission" date="2019-07" db="EMBL/GenBank/DDBJ databases">
        <title>Draft genome sequence of Brevibacterium aurantiacum XU54 isolated from Xinjiang China.</title>
        <authorList>
            <person name="Xu X."/>
        </authorList>
    </citation>
    <scope>NUCLEOTIDE SEQUENCE [LARGE SCALE GENOMIC DNA]</scope>
    <source>
        <strain evidence="3 5">XU54</strain>
    </source>
</reference>
<comment type="caution">
    <text evidence="2">The sequence shown here is derived from an EMBL/GenBank/DDBJ whole genome shotgun (WGS) entry which is preliminary data.</text>
</comment>
<feature type="compositionally biased region" description="Basic and acidic residues" evidence="1">
    <location>
        <begin position="1"/>
        <end position="12"/>
    </location>
</feature>
<feature type="compositionally biased region" description="Basic and acidic residues" evidence="1">
    <location>
        <begin position="57"/>
        <end position="68"/>
    </location>
</feature>
<sequence length="68" mass="7534">MSTEDGIRKATENLDQAADAAPSQKRVDQIEFDTKDLAAEERRQNFEGDALGSTTANREHDEHDESNG</sequence>
<dbReference type="EMBL" id="NRGP01000003">
    <property type="protein sequence ID" value="PCC48113.1"/>
    <property type="molecule type" value="Genomic_DNA"/>
</dbReference>
<feature type="region of interest" description="Disordered" evidence="1">
    <location>
        <begin position="1"/>
        <end position="68"/>
    </location>
</feature>
<dbReference type="EMBL" id="VLTK01000002">
    <property type="protein sequence ID" value="TSI18580.1"/>
    <property type="molecule type" value="Genomic_DNA"/>
</dbReference>
<evidence type="ECO:0000313" key="4">
    <source>
        <dbReference type="Proteomes" id="UP000217564"/>
    </source>
</evidence>
<reference evidence="2 4" key="1">
    <citation type="journal article" date="2017" name="Elife">
        <title>Extensive horizontal gene transfer in cheese-associated bacteria.</title>
        <authorList>
            <person name="Bonham K.S."/>
            <person name="Wolfe B.E."/>
            <person name="Dutton R.J."/>
        </authorList>
    </citation>
    <scope>NUCLEOTIDE SEQUENCE [LARGE SCALE GENOMIC DNA]</scope>
    <source>
        <strain evidence="2 4">947_7</strain>
    </source>
</reference>
<evidence type="ECO:0000313" key="5">
    <source>
        <dbReference type="Proteomes" id="UP000316406"/>
    </source>
</evidence>
<protein>
    <submittedName>
        <fullName evidence="2">Uncharacterized protein</fullName>
    </submittedName>
</protein>
<dbReference type="RefSeq" id="WP_133066725.1">
    <property type="nucleotide sequence ID" value="NZ_NRGP01000003.1"/>
</dbReference>
<organism evidence="2 4">
    <name type="scientific">Brevibacterium aurantiacum</name>
    <dbReference type="NCBI Taxonomy" id="273384"/>
    <lineage>
        <taxon>Bacteria</taxon>
        <taxon>Bacillati</taxon>
        <taxon>Actinomycetota</taxon>
        <taxon>Actinomycetes</taxon>
        <taxon>Micrococcales</taxon>
        <taxon>Brevibacteriaceae</taxon>
        <taxon>Brevibacterium</taxon>
    </lineage>
</organism>
<evidence type="ECO:0000313" key="3">
    <source>
        <dbReference type="EMBL" id="TSI18580.1"/>
    </source>
</evidence>
<evidence type="ECO:0000313" key="2">
    <source>
        <dbReference type="EMBL" id="PCC48113.1"/>
    </source>
</evidence>
<evidence type="ECO:0000256" key="1">
    <source>
        <dbReference type="SAM" id="MobiDB-lite"/>
    </source>
</evidence>
<name>A0A2A3Z9C3_BREAU</name>
<keyword evidence="5" id="KW-1185">Reference proteome</keyword>
<proteinExistence type="predicted"/>
<accession>A0A2A3Z9C3</accession>
<dbReference type="Proteomes" id="UP000316406">
    <property type="component" value="Unassembled WGS sequence"/>
</dbReference>
<dbReference type="AlphaFoldDB" id="A0A2A3Z9C3"/>
<gene>
    <name evidence="2" type="ORF">CIK64_02485</name>
    <name evidence="3" type="ORF">FO013_03200</name>
</gene>
<feature type="compositionally biased region" description="Basic and acidic residues" evidence="1">
    <location>
        <begin position="25"/>
        <end position="46"/>
    </location>
</feature>
<dbReference type="Proteomes" id="UP000217564">
    <property type="component" value="Unassembled WGS sequence"/>
</dbReference>